<keyword evidence="5" id="KW-0540">Nuclease</keyword>
<organism evidence="5 6">
    <name type="scientific">Capnocytophaga gingivalis</name>
    <dbReference type="NCBI Taxonomy" id="1017"/>
    <lineage>
        <taxon>Bacteria</taxon>
        <taxon>Pseudomonadati</taxon>
        <taxon>Bacteroidota</taxon>
        <taxon>Flavobacteriia</taxon>
        <taxon>Flavobacteriales</taxon>
        <taxon>Flavobacteriaceae</taxon>
        <taxon>Capnocytophaga</taxon>
    </lineage>
</organism>
<dbReference type="EC" id="3.1.21.-" evidence="5"/>
<dbReference type="EMBL" id="JAYKBW010000011">
    <property type="protein sequence ID" value="MEB3075688.1"/>
    <property type="molecule type" value="Genomic_DNA"/>
</dbReference>
<gene>
    <name evidence="5" type="ORF">VJJ08_10315</name>
</gene>
<proteinExistence type="inferred from homology"/>
<dbReference type="InterPro" id="IPR000055">
    <property type="entry name" value="Restrct_endonuc_typeI_TRD"/>
</dbReference>
<evidence type="ECO:0000313" key="6">
    <source>
        <dbReference type="Proteomes" id="UP001311730"/>
    </source>
</evidence>
<reference evidence="5 6" key="1">
    <citation type="submission" date="2023-12" db="EMBL/GenBank/DDBJ databases">
        <title>Genomic sequences of Capnocytophaga and Parvimonas strains.</title>
        <authorList>
            <person name="Watt R.M."/>
            <person name="Wang M."/>
            <person name="Yang T."/>
            <person name="Tong W.M."/>
        </authorList>
    </citation>
    <scope>NUCLEOTIDE SEQUENCE [LARGE SCALE GENOMIC DNA]</scope>
    <source>
        <strain evidence="5 6">CCUG 13096</strain>
    </source>
</reference>
<keyword evidence="5" id="KW-0255">Endonuclease</keyword>
<evidence type="ECO:0000256" key="2">
    <source>
        <dbReference type="ARBA" id="ARBA00022747"/>
    </source>
</evidence>
<feature type="domain" description="Type I restriction modification DNA specificity" evidence="4">
    <location>
        <begin position="8"/>
        <end position="179"/>
    </location>
</feature>
<dbReference type="RefSeq" id="WP_323983865.1">
    <property type="nucleotide sequence ID" value="NZ_JAYKBW010000011.1"/>
</dbReference>
<dbReference type="Gene3D" id="3.90.220.20">
    <property type="entry name" value="DNA methylase specificity domains"/>
    <property type="match status" value="1"/>
</dbReference>
<evidence type="ECO:0000313" key="5">
    <source>
        <dbReference type="EMBL" id="MEB3075688.1"/>
    </source>
</evidence>
<dbReference type="InterPro" id="IPR044946">
    <property type="entry name" value="Restrct_endonuc_typeI_TRD_sf"/>
</dbReference>
<dbReference type="SUPFAM" id="SSF116734">
    <property type="entry name" value="DNA methylase specificity domain"/>
    <property type="match status" value="1"/>
</dbReference>
<dbReference type="CDD" id="cd17293">
    <property type="entry name" value="RMtype1_S_Ppo21ORF8840P_TRD1-CR1_like"/>
    <property type="match status" value="1"/>
</dbReference>
<evidence type="ECO:0000259" key="4">
    <source>
        <dbReference type="Pfam" id="PF01420"/>
    </source>
</evidence>
<dbReference type="PANTHER" id="PTHR43140:SF1">
    <property type="entry name" value="TYPE I RESTRICTION ENZYME ECOKI SPECIFICITY SUBUNIT"/>
    <property type="match status" value="1"/>
</dbReference>
<dbReference type="GO" id="GO:0016787">
    <property type="term" value="F:hydrolase activity"/>
    <property type="evidence" value="ECO:0007669"/>
    <property type="project" value="UniProtKB-KW"/>
</dbReference>
<keyword evidence="2" id="KW-0680">Restriction system</keyword>
<dbReference type="InterPro" id="IPR051212">
    <property type="entry name" value="Type-I_RE_S_subunit"/>
</dbReference>
<evidence type="ECO:0000256" key="1">
    <source>
        <dbReference type="ARBA" id="ARBA00010923"/>
    </source>
</evidence>
<dbReference type="PANTHER" id="PTHR43140">
    <property type="entry name" value="TYPE-1 RESTRICTION ENZYME ECOKI SPECIFICITY PROTEIN"/>
    <property type="match status" value="1"/>
</dbReference>
<protein>
    <submittedName>
        <fullName evidence="5">Restriction endonuclease subunit S</fullName>
        <ecNumber evidence="5">3.1.21.-</ecNumber>
    </submittedName>
</protein>
<dbReference type="Proteomes" id="UP001311730">
    <property type="component" value="Unassembled WGS sequence"/>
</dbReference>
<evidence type="ECO:0000256" key="3">
    <source>
        <dbReference type="ARBA" id="ARBA00023125"/>
    </source>
</evidence>
<sequence length="180" mass="20238">MNPYEKLPKGWAWCRLGDIGEIITGNTPSKGEESFYGNDFPFFKPNDLDVGKIKTSLDSLSVLGYKQAKKAPKNSILVTCIGSIGKTGITQVEGAFNQQINAIIPFEYVSNYFIYYLMLSKKTQEQLNSKASATTIAILNKSKFENILIPLPPLQEQHRIVEKIESYFSFLDTIENQINS</sequence>
<accession>A0ABU5ZAE5</accession>
<dbReference type="Pfam" id="PF01420">
    <property type="entry name" value="Methylase_S"/>
    <property type="match status" value="1"/>
</dbReference>
<comment type="similarity">
    <text evidence="1">Belongs to the type-I restriction system S methylase family.</text>
</comment>
<keyword evidence="5" id="KW-0378">Hydrolase</keyword>
<keyword evidence="6" id="KW-1185">Reference proteome</keyword>
<dbReference type="GO" id="GO:0004519">
    <property type="term" value="F:endonuclease activity"/>
    <property type="evidence" value="ECO:0007669"/>
    <property type="project" value="UniProtKB-KW"/>
</dbReference>
<comment type="caution">
    <text evidence="5">The sequence shown here is derived from an EMBL/GenBank/DDBJ whole genome shotgun (WGS) entry which is preliminary data.</text>
</comment>
<name>A0ABU5ZAE5_9FLAO</name>
<keyword evidence="3" id="KW-0238">DNA-binding</keyword>